<evidence type="ECO:0000313" key="15">
    <source>
        <dbReference type="Proteomes" id="UP000001514"/>
    </source>
</evidence>
<evidence type="ECO:0000313" key="14">
    <source>
        <dbReference type="EMBL" id="EFJ08726.1"/>
    </source>
</evidence>
<dbReference type="InterPro" id="IPR004365">
    <property type="entry name" value="NA-bd_OB_tRNA"/>
</dbReference>
<dbReference type="eggNOG" id="KOG1885">
    <property type="taxonomic scope" value="Eukaryota"/>
</dbReference>
<feature type="domain" description="Aminoacyl-transfer RNA synthetases class-II family profile" evidence="13">
    <location>
        <begin position="202"/>
        <end position="521"/>
    </location>
</feature>
<dbReference type="PANTHER" id="PTHR42918:SF9">
    <property type="entry name" value="LYSINE--TRNA LIGASE"/>
    <property type="match status" value="1"/>
</dbReference>
<dbReference type="InterPro" id="IPR045864">
    <property type="entry name" value="aa-tRNA-synth_II/BPL/LPL"/>
</dbReference>
<dbReference type="Pfam" id="PF01336">
    <property type="entry name" value="tRNA_anti-codon"/>
    <property type="match status" value="1"/>
</dbReference>
<dbReference type="CDD" id="cd00775">
    <property type="entry name" value="LysRS_core"/>
    <property type="match status" value="1"/>
</dbReference>
<dbReference type="PANTHER" id="PTHR42918">
    <property type="entry name" value="LYSYL-TRNA SYNTHETASE"/>
    <property type="match status" value="1"/>
</dbReference>
<dbReference type="InterPro" id="IPR018149">
    <property type="entry name" value="Lys-tRNA-synth_II_C"/>
</dbReference>
<dbReference type="GO" id="GO:0005524">
    <property type="term" value="F:ATP binding"/>
    <property type="evidence" value="ECO:0007669"/>
    <property type="project" value="UniProtKB-KW"/>
</dbReference>
<dbReference type="NCBIfam" id="NF001756">
    <property type="entry name" value="PRK00484.1"/>
    <property type="match status" value="1"/>
</dbReference>
<dbReference type="KEGG" id="smo:SELMODRAFT_272117"/>
<dbReference type="InParanoid" id="D8T3M2"/>
<dbReference type="GO" id="GO:0000049">
    <property type="term" value="F:tRNA binding"/>
    <property type="evidence" value="ECO:0000318"/>
    <property type="project" value="GO_Central"/>
</dbReference>
<evidence type="ECO:0000256" key="7">
    <source>
        <dbReference type="ARBA" id="ARBA00022840"/>
    </source>
</evidence>
<evidence type="ECO:0000256" key="11">
    <source>
        <dbReference type="ARBA" id="ARBA00048573"/>
    </source>
</evidence>
<evidence type="ECO:0000259" key="13">
    <source>
        <dbReference type="PROSITE" id="PS50862"/>
    </source>
</evidence>
<dbReference type="InterPro" id="IPR002313">
    <property type="entry name" value="Lys-tRNA-ligase_II"/>
</dbReference>
<dbReference type="InterPro" id="IPR006195">
    <property type="entry name" value="aa-tRNA-synth_II"/>
</dbReference>
<comment type="catalytic activity">
    <reaction evidence="11 12">
        <text>tRNA(Lys) + L-lysine + ATP = L-lysyl-tRNA(Lys) + AMP + diphosphate</text>
        <dbReference type="Rhea" id="RHEA:20792"/>
        <dbReference type="Rhea" id="RHEA-COMP:9696"/>
        <dbReference type="Rhea" id="RHEA-COMP:9697"/>
        <dbReference type="ChEBI" id="CHEBI:30616"/>
        <dbReference type="ChEBI" id="CHEBI:32551"/>
        <dbReference type="ChEBI" id="CHEBI:33019"/>
        <dbReference type="ChEBI" id="CHEBI:78442"/>
        <dbReference type="ChEBI" id="CHEBI:78529"/>
        <dbReference type="ChEBI" id="CHEBI:456215"/>
        <dbReference type="EC" id="6.1.1.6"/>
    </reaction>
</comment>
<comment type="similarity">
    <text evidence="2">Belongs to the class-II aminoacyl-tRNA synthetase family.</text>
</comment>
<comment type="subcellular location">
    <subcellularLocation>
        <location evidence="1">Cytoplasm</location>
    </subcellularLocation>
</comment>
<dbReference type="FunCoup" id="D8T3M2">
    <property type="interactions" value="4969"/>
</dbReference>
<name>D8T3M2_SELML</name>
<dbReference type="GO" id="GO:0004824">
    <property type="term" value="F:lysine-tRNA ligase activity"/>
    <property type="evidence" value="ECO:0000318"/>
    <property type="project" value="GO_Central"/>
</dbReference>
<evidence type="ECO:0000256" key="8">
    <source>
        <dbReference type="ARBA" id="ARBA00022917"/>
    </source>
</evidence>
<proteinExistence type="inferred from homology"/>
<keyword evidence="6" id="KW-0547">Nucleotide-binding</keyword>
<dbReference type="STRING" id="88036.D8T3M2"/>
<dbReference type="FunFam" id="2.40.50.140:FF:000050">
    <property type="entry name" value="Lysine--tRNA ligase"/>
    <property type="match status" value="1"/>
</dbReference>
<evidence type="ECO:0000256" key="3">
    <source>
        <dbReference type="ARBA" id="ARBA00013166"/>
    </source>
</evidence>
<dbReference type="EC" id="6.1.1.6" evidence="3 12"/>
<evidence type="ECO:0000256" key="2">
    <source>
        <dbReference type="ARBA" id="ARBA00008226"/>
    </source>
</evidence>
<dbReference type="InterPro" id="IPR044136">
    <property type="entry name" value="Lys-tRNA-ligase_II_N"/>
</dbReference>
<dbReference type="GO" id="GO:0006430">
    <property type="term" value="P:lysyl-tRNA aminoacylation"/>
    <property type="evidence" value="ECO:0000318"/>
    <property type="project" value="GO_Central"/>
</dbReference>
<keyword evidence="9" id="KW-0030">Aminoacyl-tRNA synthetase</keyword>
<evidence type="ECO:0000256" key="4">
    <source>
        <dbReference type="ARBA" id="ARBA00022490"/>
    </source>
</evidence>
<keyword evidence="8" id="KW-0648">Protein biosynthesis</keyword>
<evidence type="ECO:0000256" key="1">
    <source>
        <dbReference type="ARBA" id="ARBA00004496"/>
    </source>
</evidence>
<evidence type="ECO:0000256" key="6">
    <source>
        <dbReference type="ARBA" id="ARBA00022741"/>
    </source>
</evidence>
<dbReference type="GO" id="GO:0005737">
    <property type="term" value="C:cytoplasm"/>
    <property type="evidence" value="ECO:0000318"/>
    <property type="project" value="GO_Central"/>
</dbReference>
<dbReference type="Gene3D" id="3.30.930.10">
    <property type="entry name" value="Bira Bifunctional Protein, Domain 2"/>
    <property type="match status" value="1"/>
</dbReference>
<accession>D8T3M2</accession>
<keyword evidence="5" id="KW-0436">Ligase</keyword>
<dbReference type="FunFam" id="3.30.930.10:FF:000238">
    <property type="entry name" value="Lysine--tRNA ligase"/>
    <property type="match status" value="1"/>
</dbReference>
<protein>
    <recommendedName>
        <fullName evidence="3 12">Lysine--tRNA ligase</fullName>
        <ecNumber evidence="3 12">6.1.1.6</ecNumber>
    </recommendedName>
    <alternativeName>
        <fullName evidence="10 12">Lysyl-tRNA synthetase</fullName>
    </alternativeName>
</protein>
<keyword evidence="4" id="KW-0963">Cytoplasm</keyword>
<evidence type="ECO:0000256" key="10">
    <source>
        <dbReference type="ARBA" id="ARBA00030563"/>
    </source>
</evidence>
<keyword evidence="15" id="KW-1185">Reference proteome</keyword>
<evidence type="ECO:0000256" key="12">
    <source>
        <dbReference type="RuleBase" id="RU003748"/>
    </source>
</evidence>
<dbReference type="InterPro" id="IPR004364">
    <property type="entry name" value="Aa-tRNA-synt_II"/>
</dbReference>
<dbReference type="SUPFAM" id="SSF55681">
    <property type="entry name" value="Class II aaRS and biotin synthetases"/>
    <property type="match status" value="1"/>
</dbReference>
<dbReference type="SUPFAM" id="SSF50249">
    <property type="entry name" value="Nucleic acid-binding proteins"/>
    <property type="match status" value="1"/>
</dbReference>
<keyword evidence="7" id="KW-0067">ATP-binding</keyword>
<dbReference type="HOGENOM" id="CLU_008255_6_0_1"/>
<dbReference type="NCBIfam" id="TIGR00499">
    <property type="entry name" value="lysS_bact"/>
    <property type="match status" value="1"/>
</dbReference>
<organism evidence="15">
    <name type="scientific">Selaginella moellendorffii</name>
    <name type="common">Spikemoss</name>
    <dbReference type="NCBI Taxonomy" id="88036"/>
    <lineage>
        <taxon>Eukaryota</taxon>
        <taxon>Viridiplantae</taxon>
        <taxon>Streptophyta</taxon>
        <taxon>Embryophyta</taxon>
        <taxon>Tracheophyta</taxon>
        <taxon>Lycopodiopsida</taxon>
        <taxon>Selaginellales</taxon>
        <taxon>Selaginellaceae</taxon>
        <taxon>Selaginella</taxon>
    </lineage>
</organism>
<dbReference type="HAMAP" id="MF_00252">
    <property type="entry name" value="Lys_tRNA_synth_class2"/>
    <property type="match status" value="1"/>
</dbReference>
<sequence length="536" mass="60070">MEELDPTQYYNNRLASLASLPTSPYSQMFRVSMTFDHYREKFKGLSNGERLAETTVSLAGRVMSKRASGSKLVFYSLESAEGTIQAVSDARSLVGGNFAAVHANIKRGDVVGVSGNPGMSNRGELSIFVKEIILLAPCLYMLPKGGKNRDEQATWRPGKPRNPNAYVLKEQETRYRLRFLDIIVNPEVKFVLETAHSAVNYIRSFLDQRGFREVETAILNSKAGGAAARPFNTHHDASEMDMSLRIAPELQLKQLLVAGYNGVYEVDKQFRNEGMDLTHNPEFTTCEFYSAYSDYHDLMTMTEELLSGLVKKITGGYTVSYHSDGYDSPPVEIDFTPPFRRIEMVKGLEDTMGIELPKDLASEEANEFLKKTCEARGVYCAPPLTTSRLLDKLVGHYLEETCVNPAFIIDHPLIMSPLAKQHRSKPGLTERFELFVNKHELVNAYTELNNPVEQRDRFVQQLKDRQGGDDEAMVLDEDFVKAMEYGLPPCAGWGMGIDRLVMLLTDSLNIKEVLLCPAMKPPEAVPPPNEKGTPQV</sequence>
<dbReference type="EMBL" id="GL377670">
    <property type="protein sequence ID" value="EFJ08726.1"/>
    <property type="molecule type" value="Genomic_DNA"/>
</dbReference>
<dbReference type="Proteomes" id="UP000001514">
    <property type="component" value="Unassembled WGS sequence"/>
</dbReference>
<dbReference type="PIRSF" id="PIRSF039101">
    <property type="entry name" value="LysRS2"/>
    <property type="match status" value="1"/>
</dbReference>
<dbReference type="PROSITE" id="PS50862">
    <property type="entry name" value="AA_TRNA_LIGASE_II"/>
    <property type="match status" value="1"/>
</dbReference>
<dbReference type="PRINTS" id="PR00982">
    <property type="entry name" value="TRNASYNTHLYS"/>
</dbReference>
<dbReference type="CDD" id="cd04322">
    <property type="entry name" value="LysRS_N"/>
    <property type="match status" value="1"/>
</dbReference>
<dbReference type="OMA" id="PLCIQPT"/>
<dbReference type="InterPro" id="IPR034762">
    <property type="entry name" value="Lys-tRNA-ligase_II_bac/euk"/>
</dbReference>
<gene>
    <name evidence="14" type="ORF">SELMODRAFT_272117</name>
</gene>
<dbReference type="Gene3D" id="2.40.50.140">
    <property type="entry name" value="Nucleic acid-binding proteins"/>
    <property type="match status" value="1"/>
</dbReference>
<dbReference type="AlphaFoldDB" id="D8T3M2"/>
<reference evidence="14 15" key="1">
    <citation type="journal article" date="2011" name="Science">
        <title>The Selaginella genome identifies genetic changes associated with the evolution of vascular plants.</title>
        <authorList>
            <person name="Banks J.A."/>
            <person name="Nishiyama T."/>
            <person name="Hasebe M."/>
            <person name="Bowman J.L."/>
            <person name="Gribskov M."/>
            <person name="dePamphilis C."/>
            <person name="Albert V.A."/>
            <person name="Aono N."/>
            <person name="Aoyama T."/>
            <person name="Ambrose B.A."/>
            <person name="Ashton N.W."/>
            <person name="Axtell M.J."/>
            <person name="Barker E."/>
            <person name="Barker M.S."/>
            <person name="Bennetzen J.L."/>
            <person name="Bonawitz N.D."/>
            <person name="Chapple C."/>
            <person name="Cheng C."/>
            <person name="Correa L.G."/>
            <person name="Dacre M."/>
            <person name="DeBarry J."/>
            <person name="Dreyer I."/>
            <person name="Elias M."/>
            <person name="Engstrom E.M."/>
            <person name="Estelle M."/>
            <person name="Feng L."/>
            <person name="Finet C."/>
            <person name="Floyd S.K."/>
            <person name="Frommer W.B."/>
            <person name="Fujita T."/>
            <person name="Gramzow L."/>
            <person name="Gutensohn M."/>
            <person name="Harholt J."/>
            <person name="Hattori M."/>
            <person name="Heyl A."/>
            <person name="Hirai T."/>
            <person name="Hiwatashi Y."/>
            <person name="Ishikawa M."/>
            <person name="Iwata M."/>
            <person name="Karol K.G."/>
            <person name="Koehler B."/>
            <person name="Kolukisaoglu U."/>
            <person name="Kubo M."/>
            <person name="Kurata T."/>
            <person name="Lalonde S."/>
            <person name="Li K."/>
            <person name="Li Y."/>
            <person name="Litt A."/>
            <person name="Lyons E."/>
            <person name="Manning G."/>
            <person name="Maruyama T."/>
            <person name="Michael T.P."/>
            <person name="Mikami K."/>
            <person name="Miyazaki S."/>
            <person name="Morinaga S."/>
            <person name="Murata T."/>
            <person name="Mueller-Roeber B."/>
            <person name="Nelson D.R."/>
            <person name="Obara M."/>
            <person name="Oguri Y."/>
            <person name="Olmstead R.G."/>
            <person name="Onodera N."/>
            <person name="Petersen B.L."/>
            <person name="Pils B."/>
            <person name="Prigge M."/>
            <person name="Rensing S.A."/>
            <person name="Riano-Pachon D.M."/>
            <person name="Roberts A.W."/>
            <person name="Sato Y."/>
            <person name="Scheller H.V."/>
            <person name="Schulz B."/>
            <person name="Schulz C."/>
            <person name="Shakirov E.V."/>
            <person name="Shibagaki N."/>
            <person name="Shinohara N."/>
            <person name="Shippen D.E."/>
            <person name="Soerensen I."/>
            <person name="Sotooka R."/>
            <person name="Sugimoto N."/>
            <person name="Sugita M."/>
            <person name="Sumikawa N."/>
            <person name="Tanurdzic M."/>
            <person name="Theissen G."/>
            <person name="Ulvskov P."/>
            <person name="Wakazuki S."/>
            <person name="Weng J.K."/>
            <person name="Willats W.W."/>
            <person name="Wipf D."/>
            <person name="Wolf P.G."/>
            <person name="Yang L."/>
            <person name="Zimmer A.D."/>
            <person name="Zhu Q."/>
            <person name="Mitros T."/>
            <person name="Hellsten U."/>
            <person name="Loque D."/>
            <person name="Otillar R."/>
            <person name="Salamov A."/>
            <person name="Schmutz J."/>
            <person name="Shapiro H."/>
            <person name="Lindquist E."/>
            <person name="Lucas S."/>
            <person name="Rokhsar D."/>
            <person name="Grigoriev I.V."/>
        </authorList>
    </citation>
    <scope>NUCLEOTIDE SEQUENCE [LARGE SCALE GENOMIC DNA]</scope>
</reference>
<dbReference type="Gramene" id="EFJ08726">
    <property type="protein sequence ID" value="EFJ08726"/>
    <property type="gene ID" value="SELMODRAFT_272117"/>
</dbReference>
<evidence type="ECO:0000256" key="9">
    <source>
        <dbReference type="ARBA" id="ARBA00023146"/>
    </source>
</evidence>
<dbReference type="InterPro" id="IPR012340">
    <property type="entry name" value="NA-bd_OB-fold"/>
</dbReference>
<dbReference type="Pfam" id="PF00152">
    <property type="entry name" value="tRNA-synt_2"/>
    <property type="match status" value="1"/>
</dbReference>
<dbReference type="OrthoDB" id="21243at2759"/>
<evidence type="ECO:0000256" key="5">
    <source>
        <dbReference type="ARBA" id="ARBA00022598"/>
    </source>
</evidence>